<dbReference type="EMBL" id="OZ019899">
    <property type="protein sequence ID" value="CAK9231595.1"/>
    <property type="molecule type" value="Genomic_DNA"/>
</dbReference>
<dbReference type="Gene3D" id="1.20.1280.50">
    <property type="match status" value="1"/>
</dbReference>
<accession>A0ABP0UY47</accession>
<dbReference type="SUPFAM" id="SSF81383">
    <property type="entry name" value="F-box domain"/>
    <property type="match status" value="1"/>
</dbReference>
<dbReference type="Pfam" id="PF00646">
    <property type="entry name" value="F-box"/>
    <property type="match status" value="1"/>
</dbReference>
<name>A0ABP0UY47_9BRYO</name>
<dbReference type="SUPFAM" id="SSF117281">
    <property type="entry name" value="Kelch motif"/>
    <property type="match status" value="1"/>
</dbReference>
<dbReference type="PANTHER" id="PTHR31672">
    <property type="entry name" value="BNACNNG10540D PROTEIN"/>
    <property type="match status" value="1"/>
</dbReference>
<evidence type="ECO:0000313" key="3">
    <source>
        <dbReference type="Proteomes" id="UP001497512"/>
    </source>
</evidence>
<dbReference type="InterPro" id="IPR036047">
    <property type="entry name" value="F-box-like_dom_sf"/>
</dbReference>
<protein>
    <recommendedName>
        <fullName evidence="1">F-box domain-containing protein</fullName>
    </recommendedName>
</protein>
<proteinExistence type="predicted"/>
<dbReference type="Gene3D" id="2.120.10.80">
    <property type="entry name" value="Kelch-type beta propeller"/>
    <property type="match status" value="1"/>
</dbReference>
<evidence type="ECO:0000313" key="2">
    <source>
        <dbReference type="EMBL" id="CAK9231595.1"/>
    </source>
</evidence>
<reference evidence="2" key="1">
    <citation type="submission" date="2024-02" db="EMBL/GenBank/DDBJ databases">
        <authorList>
            <consortium name="ELIXIR-Norway"/>
            <consortium name="Elixir Norway"/>
        </authorList>
    </citation>
    <scope>NUCLEOTIDE SEQUENCE</scope>
</reference>
<dbReference type="SMART" id="SM00256">
    <property type="entry name" value="FBOX"/>
    <property type="match status" value="1"/>
</dbReference>
<dbReference type="PROSITE" id="PS50181">
    <property type="entry name" value="FBOX"/>
    <property type="match status" value="1"/>
</dbReference>
<dbReference type="PANTHER" id="PTHR31672:SF2">
    <property type="entry name" value="F-BOX DOMAIN-CONTAINING PROTEIN"/>
    <property type="match status" value="1"/>
</dbReference>
<sequence>MERRYGERMKRKASKNLDELLGRGELVKMMEEYTVPMLVEMTERKLIGVLESKQLGFLDYSCIANAVWSEKKFLSHQQHTKQRAPHLLFSQGSKQKKTKHMEEGSFRTTDMDEALWSLLPEHLLDRILACLPLPNLLCMRPVCKRWSSLLTTQTFLEICTKVPQKPSLLAVFEKGEHGVLTKGCYTFCPKSEKWFPMTMNSLPFKEGDQMVTSQGLLCYVPQKDGENEDLLVVCNPLTKAWRLIPLSKSIQMLFLLAVAVDQTTHAYKVIVTGVTEKLDGQQLDAYCLITQVYDSITETWQISGELPPGRLFPLHSVWCDGFLYGWCGKADQIWIYDINHGSWKGVRLQLPEHVMNSDVHLVECQGKVLLVTETAGYSGSWPQIWDLELSTMVCTQIAQAPKHLSHSFFENVCEFQCVGYNDAICFIAHEIPDVLMYQPTKKKWQWMPRCPKFSGWHPYGFMGMSLELRADIAV</sequence>
<gene>
    <name evidence="2" type="ORF">CSSPTR1EN2_LOCUS20774</name>
</gene>
<evidence type="ECO:0000259" key="1">
    <source>
        <dbReference type="PROSITE" id="PS50181"/>
    </source>
</evidence>
<keyword evidence="3" id="KW-1185">Reference proteome</keyword>
<organism evidence="2 3">
    <name type="scientific">Sphagnum troendelagicum</name>
    <dbReference type="NCBI Taxonomy" id="128251"/>
    <lineage>
        <taxon>Eukaryota</taxon>
        <taxon>Viridiplantae</taxon>
        <taxon>Streptophyta</taxon>
        <taxon>Embryophyta</taxon>
        <taxon>Bryophyta</taxon>
        <taxon>Sphagnophytina</taxon>
        <taxon>Sphagnopsida</taxon>
        <taxon>Sphagnales</taxon>
        <taxon>Sphagnaceae</taxon>
        <taxon>Sphagnum</taxon>
    </lineage>
</organism>
<feature type="domain" description="F-box" evidence="1">
    <location>
        <begin position="113"/>
        <end position="158"/>
    </location>
</feature>
<dbReference type="InterPro" id="IPR001810">
    <property type="entry name" value="F-box_dom"/>
</dbReference>
<dbReference type="Proteomes" id="UP001497512">
    <property type="component" value="Chromosome 7"/>
</dbReference>
<dbReference type="InterPro" id="IPR015915">
    <property type="entry name" value="Kelch-typ_b-propeller"/>
</dbReference>
<dbReference type="InterPro" id="IPR050796">
    <property type="entry name" value="SCF_F-box_component"/>
</dbReference>